<dbReference type="STRING" id="2163413.A0A4P6XNR8"/>
<evidence type="ECO:0000256" key="2">
    <source>
        <dbReference type="ARBA" id="ARBA00022723"/>
    </source>
</evidence>
<name>A0A4P6XNR8_9ASCO</name>
<reference evidence="8" key="1">
    <citation type="submission" date="2019-03" db="EMBL/GenBank/DDBJ databases">
        <title>Snf2 controls pulcherriminic acid biosynthesis and connects pigmentation and antifungal activity of the yeast Metschnikowia pulcherrima.</title>
        <authorList>
            <person name="Gore-Lloyd D."/>
            <person name="Sumann I."/>
            <person name="Brachmann A.O."/>
            <person name="Schneeberger K."/>
            <person name="Ortiz-Merino R.A."/>
            <person name="Moreno-Beltran M."/>
            <person name="Schlaefli M."/>
            <person name="Kirner P."/>
            <person name="Santos Kron A."/>
            <person name="Wolfe K.H."/>
            <person name="Piel J."/>
            <person name="Ahrens C.H."/>
            <person name="Henk D."/>
            <person name="Freimoser F.M."/>
        </authorList>
    </citation>
    <scope>NUCLEOTIDE SEQUENCE [LARGE SCALE GENOMIC DNA]</scope>
    <source>
        <strain evidence="8">APC 1.2</strain>
    </source>
</reference>
<comment type="subcellular location">
    <subcellularLocation>
        <location evidence="1">Nucleus</location>
    </subcellularLocation>
</comment>
<keyword evidence="4" id="KW-0862">Zinc</keyword>
<dbReference type="GO" id="GO:0008270">
    <property type="term" value="F:zinc ion binding"/>
    <property type="evidence" value="ECO:0007669"/>
    <property type="project" value="UniProtKB-KW"/>
</dbReference>
<dbReference type="GO" id="GO:0005634">
    <property type="term" value="C:nucleus"/>
    <property type="evidence" value="ECO:0007669"/>
    <property type="project" value="UniProtKB-SubCell"/>
</dbReference>
<sequence length="807" mass="92177">MDATRRTTYNTQSLLIEMIQKFELSSPNEPFFYENFMSPPRRYKYTAEQKKSPNFRLPPLESSAPIIKYGLYTWEVEPYVENQERRITVLCAFCSHYHPSVTWPINTTNFLAHTKRKHLEIFATLPPVAIEALSIRGPDFATPQNNNILSYFSPDASLGNPEVPHISPSPTGAFASTTKRPGLAEFDPEHLKVLLLDVMMSAKVPLAFVDGQAMQRLLQYLKNDVPMISLGMLEDFLDDYFVDLVSAFKATLAKVEGKFSISIHEWKAASSNLGFFAVTVHYFDENFTLKTDILSFENMHTVPRTGDGLFDHFMSILKDHQIEDRVVSITRGNTGYMDVLMDRLERQCDDKGLPLIGDVPCAGQVLNLAAMVFLESIIFTPTKSAGLDEDFAIVREMHAGQESLFERMALLASFVRDVARKVNDVPYLQDLFASIVVKNNKKEAKKSCFERSVRSNTTRWFSTLEMIRRFVYYREEISELLEKVASMPLERKERFELQNFELCHVDWEYLSFVCGVLESFEEPASLLESYKDISASFTLPYVYDLLKDLRRREDHDMAQNNPLLERGLKEARLTILGHYPLGDVSENIPQNFGPIKNLFLATVLDPRAKLQLLVELGFSETILLQIKNHVREVFEQYKLKKSGTENEEAETESQLEKIRSEIVGARFFCGLPETKKVRDELSIYLSQERLNAGDSVSAFYHPQNTRFPILSLMARDFLAIPAMSTPTESLFPGLSEMVSKKGNGLLLSTIRTLAILKHRGQITEGVEALFMDKSDAEVAEKSGKIYRPERPVYITPDYEEEFLDEFV</sequence>
<evidence type="ECO:0000256" key="4">
    <source>
        <dbReference type="ARBA" id="ARBA00022833"/>
    </source>
</evidence>
<dbReference type="InterPro" id="IPR012337">
    <property type="entry name" value="RNaseH-like_sf"/>
</dbReference>
<evidence type="ECO:0000313" key="8">
    <source>
        <dbReference type="Proteomes" id="UP000292447"/>
    </source>
</evidence>
<dbReference type="Pfam" id="PF05699">
    <property type="entry name" value="Dimer_Tnp_hAT"/>
    <property type="match status" value="1"/>
</dbReference>
<dbReference type="InterPro" id="IPR008906">
    <property type="entry name" value="HATC_C_dom"/>
</dbReference>
<dbReference type="PANTHER" id="PTHR46481:SF10">
    <property type="entry name" value="ZINC FINGER BED DOMAIN-CONTAINING PROTEIN 39"/>
    <property type="match status" value="1"/>
</dbReference>
<dbReference type="GO" id="GO:0046983">
    <property type="term" value="F:protein dimerization activity"/>
    <property type="evidence" value="ECO:0007669"/>
    <property type="project" value="InterPro"/>
</dbReference>
<dbReference type="SUPFAM" id="SSF53098">
    <property type="entry name" value="Ribonuclease H-like"/>
    <property type="match status" value="1"/>
</dbReference>
<keyword evidence="5" id="KW-0539">Nucleus</keyword>
<evidence type="ECO:0000313" key="7">
    <source>
        <dbReference type="EMBL" id="QBM88275.1"/>
    </source>
</evidence>
<evidence type="ECO:0000259" key="6">
    <source>
        <dbReference type="Pfam" id="PF05699"/>
    </source>
</evidence>
<evidence type="ECO:0000256" key="5">
    <source>
        <dbReference type="ARBA" id="ARBA00023242"/>
    </source>
</evidence>
<dbReference type="InterPro" id="IPR052035">
    <property type="entry name" value="ZnF_BED_domain_contain"/>
</dbReference>
<keyword evidence="3" id="KW-0863">Zinc-finger</keyword>
<feature type="domain" description="HAT C-terminal dimerisation" evidence="6">
    <location>
        <begin position="680"/>
        <end position="757"/>
    </location>
</feature>
<evidence type="ECO:0000256" key="3">
    <source>
        <dbReference type="ARBA" id="ARBA00022771"/>
    </source>
</evidence>
<accession>A0A4P6XNR8</accession>
<dbReference type="EMBL" id="CP034458">
    <property type="protein sequence ID" value="QBM88275.1"/>
    <property type="molecule type" value="Genomic_DNA"/>
</dbReference>
<organism evidence="7 8">
    <name type="scientific">Metschnikowia aff. pulcherrima</name>
    <dbReference type="NCBI Taxonomy" id="2163413"/>
    <lineage>
        <taxon>Eukaryota</taxon>
        <taxon>Fungi</taxon>
        <taxon>Dikarya</taxon>
        <taxon>Ascomycota</taxon>
        <taxon>Saccharomycotina</taxon>
        <taxon>Pichiomycetes</taxon>
        <taxon>Metschnikowiaceae</taxon>
        <taxon>Metschnikowia</taxon>
    </lineage>
</organism>
<dbReference type="Proteomes" id="UP000292447">
    <property type="component" value="Chromosome III"/>
</dbReference>
<protein>
    <submittedName>
        <fullName evidence="7">HAT family C-terminal dimerization region</fullName>
    </submittedName>
</protein>
<evidence type="ECO:0000256" key="1">
    <source>
        <dbReference type="ARBA" id="ARBA00004123"/>
    </source>
</evidence>
<proteinExistence type="predicted"/>
<dbReference type="AlphaFoldDB" id="A0A4P6XNR8"/>
<keyword evidence="2" id="KW-0479">Metal-binding</keyword>
<gene>
    <name evidence="7" type="primary">MPUL0C02410</name>
    <name evidence="7" type="ORF">METSCH_C02410</name>
</gene>
<keyword evidence="8" id="KW-1185">Reference proteome</keyword>
<dbReference type="PANTHER" id="PTHR46481">
    <property type="entry name" value="ZINC FINGER BED DOMAIN-CONTAINING PROTEIN 4"/>
    <property type="match status" value="1"/>
</dbReference>